<evidence type="ECO:0000313" key="1">
    <source>
        <dbReference type="EMBL" id="KAJ7954507.1"/>
    </source>
</evidence>
<name>A0AAD7PGT3_QUISA</name>
<accession>A0AAD7PGT3</accession>
<dbReference type="KEGG" id="qsa:O6P43_026079"/>
<dbReference type="Proteomes" id="UP001163823">
    <property type="component" value="Chromosome 10"/>
</dbReference>
<organism evidence="1 2">
    <name type="scientific">Quillaja saponaria</name>
    <name type="common">Soap bark tree</name>
    <dbReference type="NCBI Taxonomy" id="32244"/>
    <lineage>
        <taxon>Eukaryota</taxon>
        <taxon>Viridiplantae</taxon>
        <taxon>Streptophyta</taxon>
        <taxon>Embryophyta</taxon>
        <taxon>Tracheophyta</taxon>
        <taxon>Spermatophyta</taxon>
        <taxon>Magnoliopsida</taxon>
        <taxon>eudicotyledons</taxon>
        <taxon>Gunneridae</taxon>
        <taxon>Pentapetalae</taxon>
        <taxon>rosids</taxon>
        <taxon>fabids</taxon>
        <taxon>Fabales</taxon>
        <taxon>Quillajaceae</taxon>
        <taxon>Quillaja</taxon>
    </lineage>
</organism>
<protein>
    <submittedName>
        <fullName evidence="1">Protein BPS1, chloroplastic</fullName>
    </submittedName>
</protein>
<dbReference type="EMBL" id="JARAOO010000010">
    <property type="protein sequence ID" value="KAJ7954507.1"/>
    <property type="molecule type" value="Genomic_DNA"/>
</dbReference>
<comment type="caution">
    <text evidence="1">The sequence shown here is derived from an EMBL/GenBank/DDBJ whole genome shotgun (WGS) entry which is preliminary data.</text>
</comment>
<reference evidence="1" key="1">
    <citation type="journal article" date="2023" name="Science">
        <title>Elucidation of the pathway for biosynthesis of saponin adjuvants from the soapbark tree.</title>
        <authorList>
            <person name="Reed J."/>
            <person name="Orme A."/>
            <person name="El-Demerdash A."/>
            <person name="Owen C."/>
            <person name="Martin L.B.B."/>
            <person name="Misra R.C."/>
            <person name="Kikuchi S."/>
            <person name="Rejzek M."/>
            <person name="Martin A.C."/>
            <person name="Harkess A."/>
            <person name="Leebens-Mack J."/>
            <person name="Louveau T."/>
            <person name="Stephenson M.J."/>
            <person name="Osbourn A."/>
        </authorList>
    </citation>
    <scope>NUCLEOTIDE SEQUENCE</scope>
    <source>
        <strain evidence="1">S10</strain>
    </source>
</reference>
<sequence>MAVDFLSFVHTEARSLISNMKFSDLDGSLALYLDESVKILDICNSVSWEIEQLSQRRLLLNFVLHLLNFSDSGENLSLPAPEKLRKARDSLCGWDNCSSGFRKRNFLGNLEVLIRDLALGLDKAPCERISSVEKLVRRTVHAVRMVTVFIAGVLISSLHGLPEVVAIRVPAEFLWADSFNELESTISGELKRRFRWGKEERTFRGGGFRGK</sequence>
<dbReference type="AlphaFoldDB" id="A0AAD7PGT3"/>
<gene>
    <name evidence="1" type="ORF">O6P43_026079</name>
</gene>
<keyword evidence="2" id="KW-1185">Reference proteome</keyword>
<proteinExistence type="predicted"/>
<evidence type="ECO:0000313" key="2">
    <source>
        <dbReference type="Proteomes" id="UP001163823"/>
    </source>
</evidence>
<dbReference type="PANTHER" id="PTHR31509">
    <property type="entry name" value="BPS1-LIKE PROTEIN"/>
    <property type="match status" value="1"/>
</dbReference>